<evidence type="ECO:0000256" key="2">
    <source>
        <dbReference type="SAM" id="SignalP"/>
    </source>
</evidence>
<protein>
    <submittedName>
        <fullName evidence="4">Dynein heavy chain 12, axonemal</fullName>
    </submittedName>
</protein>
<evidence type="ECO:0000313" key="5">
    <source>
        <dbReference type="Proteomes" id="UP001152797"/>
    </source>
</evidence>
<keyword evidence="5" id="KW-1185">Reference proteome</keyword>
<feature type="signal peptide" evidence="2">
    <location>
        <begin position="1"/>
        <end position="18"/>
    </location>
</feature>
<dbReference type="EMBL" id="CAMXCT020006730">
    <property type="protein sequence ID" value="CAL1172437.1"/>
    <property type="molecule type" value="Genomic_DNA"/>
</dbReference>
<organism evidence="3">
    <name type="scientific">Cladocopium goreaui</name>
    <dbReference type="NCBI Taxonomy" id="2562237"/>
    <lineage>
        <taxon>Eukaryota</taxon>
        <taxon>Sar</taxon>
        <taxon>Alveolata</taxon>
        <taxon>Dinophyceae</taxon>
        <taxon>Suessiales</taxon>
        <taxon>Symbiodiniaceae</taxon>
        <taxon>Cladocopium</taxon>
    </lineage>
</organism>
<dbReference type="EMBL" id="CAMXCT010006730">
    <property type="protein sequence ID" value="CAI4019062.1"/>
    <property type="molecule type" value="Genomic_DNA"/>
</dbReference>
<dbReference type="OrthoDB" id="430431at2759"/>
<comment type="caution">
    <text evidence="3">The sequence shown here is derived from an EMBL/GenBank/DDBJ whole genome shotgun (WGS) entry which is preliminary data.</text>
</comment>
<evidence type="ECO:0000256" key="1">
    <source>
        <dbReference type="SAM" id="MobiDB-lite"/>
    </source>
</evidence>
<accession>A0A9P1GQ90</accession>
<gene>
    <name evidence="3" type="ORF">C1SCF055_LOCUS43584</name>
</gene>
<evidence type="ECO:0000313" key="4">
    <source>
        <dbReference type="EMBL" id="CAL4806374.1"/>
    </source>
</evidence>
<dbReference type="EMBL" id="CAMXCT030006730">
    <property type="protein sequence ID" value="CAL4806374.1"/>
    <property type="molecule type" value="Genomic_DNA"/>
</dbReference>
<dbReference type="Proteomes" id="UP001152797">
    <property type="component" value="Unassembled WGS sequence"/>
</dbReference>
<feature type="compositionally biased region" description="Basic residues" evidence="1">
    <location>
        <begin position="555"/>
        <end position="569"/>
    </location>
</feature>
<reference evidence="3" key="1">
    <citation type="submission" date="2022-10" db="EMBL/GenBank/DDBJ databases">
        <authorList>
            <person name="Chen Y."/>
            <person name="Dougan E. K."/>
            <person name="Chan C."/>
            <person name="Rhodes N."/>
            <person name="Thang M."/>
        </authorList>
    </citation>
    <scope>NUCLEOTIDE SEQUENCE</scope>
</reference>
<proteinExistence type="predicted"/>
<evidence type="ECO:0000313" key="3">
    <source>
        <dbReference type="EMBL" id="CAI4019062.1"/>
    </source>
</evidence>
<reference evidence="4 5" key="2">
    <citation type="submission" date="2024-05" db="EMBL/GenBank/DDBJ databases">
        <authorList>
            <person name="Chen Y."/>
            <person name="Shah S."/>
            <person name="Dougan E. K."/>
            <person name="Thang M."/>
            <person name="Chan C."/>
        </authorList>
    </citation>
    <scope>NUCLEOTIDE SEQUENCE [LARGE SCALE GENOMIC DNA]</scope>
</reference>
<feature type="region of interest" description="Disordered" evidence="1">
    <location>
        <begin position="514"/>
        <end position="608"/>
    </location>
</feature>
<name>A0A9P1GQ90_9DINO</name>
<feature type="chain" id="PRO_5043273010" evidence="2">
    <location>
        <begin position="19"/>
        <end position="847"/>
    </location>
</feature>
<sequence length="847" mass="93143">MLTSTVLSWLLFFVTAHAYETWHLVDLSQVICPKPTSSMTDAPEFPEYNLGINYTNELQVDAPHIVGFIRASKQAVSITFKIEDFYGEQVVPETTVELQEGSDAIPSACSCTNPNVPPEVSATYGVGYGSSCGKWDEARCGTLWGNITVGDWCCRSWCYATADCPDAYQSQAIPGQFFSYAACSVTHPPPSTCSWSEVQKKADPCTCKDQSSLFNAAMQAKFVDSYGSSCSTWDMVNCAANYRPDQVDTWCCANWCYVDKECPSAVASLNPGMEGILYWSDTVCVDDPALMMQCPYKPQPNVSATDTSCDCLNAAIPTYILESLGVNVTFYADYGSQCGPHDADECDKFFPGADHAMWCCTSWCWVSENCPTARGSTLWPGHFWSEEHCELDAEAVSACKWESLCECRGQLPAGTFDGNGNFAADYGSSCSAWDSVNCKVVWGSDADSSWNTSSDHEWCCDSWCYVNEACPIAKKSWLGIGFYFSYETCDDPATTYNEQTDSCDPLRRLSARRRSGSFSSSRRSWSSGGSRRRSPYAASTSARRRSWSAPSTVSQRRRAPPPPAVRRRAPPPPVPSPTEGRRRSSSLSGQTFSTTPRRRATSSVEASLRRRRTIPETPYGYANRPHMMNNYGGTMPYQTPYGYTGYNAIPQQSSPNVAMYGAAGFVGGLGAAYMYNNMYSDSWGMHRRRRYGDFHNQNFCIVTDPGSRNGAFMACEQCYHLYGFSSCPSADSCRTATGCRYTTPQSYSRDELAATGFIPQAYTPPLKVIFTSITGQGIDTASICPPLTPADVALAEQFNRTMSFKPELFLVLSRQDVLEAAEQTGAATGFAPSAALLLMLVLPHLHK</sequence>
<feature type="compositionally biased region" description="Polar residues" evidence="1">
    <location>
        <begin position="585"/>
        <end position="605"/>
    </location>
</feature>
<keyword evidence="2" id="KW-0732">Signal</keyword>
<feature type="compositionally biased region" description="Low complexity" evidence="1">
    <location>
        <begin position="516"/>
        <end position="552"/>
    </location>
</feature>
<dbReference type="AlphaFoldDB" id="A0A9P1GQ90"/>